<feature type="domain" description="DUF547" evidence="1">
    <location>
        <begin position="206"/>
        <end position="348"/>
    </location>
</feature>
<evidence type="ECO:0000313" key="2">
    <source>
        <dbReference type="Proteomes" id="UP000887574"/>
    </source>
</evidence>
<dbReference type="AlphaFoldDB" id="A0A915CMQ4"/>
<dbReference type="PANTHER" id="PTHR46361:SF5">
    <property type="entry name" value="DEP DOMAIN-CONTAINING PROTEIN"/>
    <property type="match status" value="1"/>
</dbReference>
<dbReference type="SUPFAM" id="SSF46785">
    <property type="entry name" value="Winged helix' DNA-binding domain"/>
    <property type="match status" value="1"/>
</dbReference>
<keyword evidence="2" id="KW-1185">Reference proteome</keyword>
<dbReference type="InterPro" id="IPR006869">
    <property type="entry name" value="DUF547"/>
</dbReference>
<dbReference type="WBParaSite" id="jg10621.1">
    <property type="protein sequence ID" value="jg10621.1"/>
    <property type="gene ID" value="jg10621"/>
</dbReference>
<dbReference type="Proteomes" id="UP000887574">
    <property type="component" value="Unplaced"/>
</dbReference>
<organism evidence="2 3">
    <name type="scientific">Ditylenchus dipsaci</name>
    <dbReference type="NCBI Taxonomy" id="166011"/>
    <lineage>
        <taxon>Eukaryota</taxon>
        <taxon>Metazoa</taxon>
        <taxon>Ecdysozoa</taxon>
        <taxon>Nematoda</taxon>
        <taxon>Chromadorea</taxon>
        <taxon>Rhabditida</taxon>
        <taxon>Tylenchina</taxon>
        <taxon>Tylenchomorpha</taxon>
        <taxon>Sphaerularioidea</taxon>
        <taxon>Anguinidae</taxon>
        <taxon>Anguininae</taxon>
        <taxon>Ditylenchus</taxon>
    </lineage>
</organism>
<reference evidence="3" key="1">
    <citation type="submission" date="2022-11" db="UniProtKB">
        <authorList>
            <consortium name="WormBaseParasite"/>
        </authorList>
    </citation>
    <scope>IDENTIFICATION</scope>
</reference>
<dbReference type="Pfam" id="PF04784">
    <property type="entry name" value="DUF547"/>
    <property type="match status" value="1"/>
</dbReference>
<name>A0A915CMQ4_9BILA</name>
<dbReference type="Gene3D" id="1.10.10.10">
    <property type="entry name" value="Winged helix-like DNA-binding domain superfamily/Winged helix DNA-binding domain"/>
    <property type="match status" value="1"/>
</dbReference>
<evidence type="ECO:0000259" key="1">
    <source>
        <dbReference type="Pfam" id="PF04784"/>
    </source>
</evidence>
<sequence>MSIERSPVATLKATFTKMEAVDENENQLGAASSNVGEPEWVPQEYDKLVHQMRKAGLIQDNPIGRSKILKNSFKGEDFVQWIMQKRKLRRGEALSAGQKVVERYFSTDSINSNFSSDRYYQLPEEDQSLPLNASTHVSSKNSCRRPTSSSVSEFNATLCTIIQPIFDQILSENRRCIYYDLLEENQGFQEYLFFIRNAAYLDVERASSLEKLAWFVNLHNMMVLHIIYKYGLATNIWQRRKYQNSLYYQIGKYTYSLQSIFNGILRGNKKGMDMLWEPFGAEDPRKEVTSQCEQRMKSKEIKYNDKFSIKDGEPLVHFAINNCAQSCPPLKAYSTEKVFNEMKDNARNCIQSEDFLQIDRKKKLIALARLFKWYAWDFGNSQEDIIQWICDLFPDKLECKKSLMDMFLDGQYSISYLSTNSETNLIHGRNNK</sequence>
<accession>A0A915CMQ4</accession>
<dbReference type="InterPro" id="IPR036388">
    <property type="entry name" value="WH-like_DNA-bd_sf"/>
</dbReference>
<dbReference type="PANTHER" id="PTHR46361">
    <property type="entry name" value="ELECTRON CARRIER/ PROTEIN DISULFIDE OXIDOREDUCTASE"/>
    <property type="match status" value="1"/>
</dbReference>
<proteinExistence type="predicted"/>
<dbReference type="InterPro" id="IPR036390">
    <property type="entry name" value="WH_DNA-bd_sf"/>
</dbReference>
<evidence type="ECO:0000313" key="3">
    <source>
        <dbReference type="WBParaSite" id="jg10621.1"/>
    </source>
</evidence>
<protein>
    <submittedName>
        <fullName evidence="3">DUF547 domain-containing protein</fullName>
    </submittedName>
</protein>